<protein>
    <submittedName>
        <fullName evidence="3">MBL fold metallo-hydrolase</fullName>
    </submittedName>
</protein>
<proteinExistence type="predicted"/>
<dbReference type="Pfam" id="PF00753">
    <property type="entry name" value="Lactamase_B"/>
    <property type="match status" value="1"/>
</dbReference>
<dbReference type="InterPro" id="IPR050662">
    <property type="entry name" value="Sec-metab_biosynth-thioest"/>
</dbReference>
<accession>A0ABV6F9A4</accession>
<organism evidence="3 4">
    <name type="scientific">Citricoccus parietis</name>
    <dbReference type="NCBI Taxonomy" id="592307"/>
    <lineage>
        <taxon>Bacteria</taxon>
        <taxon>Bacillati</taxon>
        <taxon>Actinomycetota</taxon>
        <taxon>Actinomycetes</taxon>
        <taxon>Micrococcales</taxon>
        <taxon>Micrococcaceae</taxon>
        <taxon>Citricoccus</taxon>
    </lineage>
</organism>
<dbReference type="Proteomes" id="UP001589766">
    <property type="component" value="Unassembled WGS sequence"/>
</dbReference>
<evidence type="ECO:0000313" key="4">
    <source>
        <dbReference type="Proteomes" id="UP001589766"/>
    </source>
</evidence>
<sequence>MASTAPAPEPQPEQPPVPSPSPQADSHLTTSVLADNPSGMTLEGTNTYLIGDPEAETVVVVDPGPVEGAEQHLEAVLEAARGRRIELILVTHHHGDHTGAVDLFAARTGAPVRGGSPDWSRGGAPLVPGERIPAAGVVITAWHTPGHTSDSFSFALPDDGAAGSVLTGDTVLGRGTTVIDHPDGTLADYLRSLETLIALGDATVLPAHGPVLPSMAQVGTAYRNHRQQRLDQARQALAGLEEGQRNAASIDKLARLLSHAVYPDIDERVRPAAVKSLSAQLAYLEYESDQG</sequence>
<evidence type="ECO:0000259" key="2">
    <source>
        <dbReference type="SMART" id="SM00849"/>
    </source>
</evidence>
<reference evidence="3 4" key="1">
    <citation type="submission" date="2024-09" db="EMBL/GenBank/DDBJ databases">
        <authorList>
            <person name="Sun Q."/>
            <person name="Mori K."/>
        </authorList>
    </citation>
    <scope>NUCLEOTIDE SEQUENCE [LARGE SCALE GENOMIC DNA]</scope>
    <source>
        <strain evidence="3 4">CCM 7609</strain>
    </source>
</reference>
<dbReference type="InterPro" id="IPR036866">
    <property type="entry name" value="RibonucZ/Hydroxyglut_hydro"/>
</dbReference>
<gene>
    <name evidence="3" type="ORF">ACFFIO_16485</name>
</gene>
<dbReference type="CDD" id="cd16278">
    <property type="entry name" value="metallo-hydrolase-like_MBL-fold"/>
    <property type="match status" value="1"/>
</dbReference>
<comment type="caution">
    <text evidence="3">The sequence shown here is derived from an EMBL/GenBank/DDBJ whole genome shotgun (WGS) entry which is preliminary data.</text>
</comment>
<dbReference type="EMBL" id="JBHLWH010000047">
    <property type="protein sequence ID" value="MFC0250107.1"/>
    <property type="molecule type" value="Genomic_DNA"/>
</dbReference>
<feature type="compositionally biased region" description="Pro residues" evidence="1">
    <location>
        <begin position="7"/>
        <end position="21"/>
    </location>
</feature>
<evidence type="ECO:0000313" key="3">
    <source>
        <dbReference type="EMBL" id="MFC0250107.1"/>
    </source>
</evidence>
<dbReference type="SMART" id="SM00849">
    <property type="entry name" value="Lactamase_B"/>
    <property type="match status" value="1"/>
</dbReference>
<feature type="domain" description="Metallo-beta-lactamase" evidence="2">
    <location>
        <begin position="44"/>
        <end position="208"/>
    </location>
</feature>
<dbReference type="InterPro" id="IPR001279">
    <property type="entry name" value="Metallo-B-lactamas"/>
</dbReference>
<feature type="region of interest" description="Disordered" evidence="1">
    <location>
        <begin position="1"/>
        <end position="44"/>
    </location>
</feature>
<dbReference type="RefSeq" id="WP_378043531.1">
    <property type="nucleotide sequence ID" value="NZ_JBHLWH010000047.1"/>
</dbReference>
<name>A0ABV6F9A4_9MICC</name>
<dbReference type="InterPro" id="IPR036388">
    <property type="entry name" value="WH-like_DNA-bd_sf"/>
</dbReference>
<evidence type="ECO:0000256" key="1">
    <source>
        <dbReference type="SAM" id="MobiDB-lite"/>
    </source>
</evidence>
<dbReference type="SUPFAM" id="SSF56281">
    <property type="entry name" value="Metallo-hydrolase/oxidoreductase"/>
    <property type="match status" value="1"/>
</dbReference>
<dbReference type="Gene3D" id="1.10.10.10">
    <property type="entry name" value="Winged helix-like DNA-binding domain superfamily/Winged helix DNA-binding domain"/>
    <property type="match status" value="1"/>
</dbReference>
<dbReference type="PANTHER" id="PTHR23131">
    <property type="entry name" value="ENDORIBONUCLEASE LACTB2"/>
    <property type="match status" value="1"/>
</dbReference>
<dbReference type="Gene3D" id="3.60.15.10">
    <property type="entry name" value="Ribonuclease Z/Hydroxyacylglutathione hydrolase-like"/>
    <property type="match status" value="1"/>
</dbReference>
<keyword evidence="4" id="KW-1185">Reference proteome</keyword>
<dbReference type="PANTHER" id="PTHR23131:SF0">
    <property type="entry name" value="ENDORIBONUCLEASE LACTB2"/>
    <property type="match status" value="1"/>
</dbReference>